<keyword evidence="3" id="KW-0812">Transmembrane</keyword>
<feature type="domain" description="Amidase" evidence="4">
    <location>
        <begin position="161"/>
        <end position="580"/>
    </location>
</feature>
<dbReference type="PANTHER" id="PTHR11895:SF67">
    <property type="entry name" value="AMIDASE DOMAIN-CONTAINING PROTEIN"/>
    <property type="match status" value="1"/>
</dbReference>
<evidence type="ECO:0000256" key="3">
    <source>
        <dbReference type="SAM" id="Phobius"/>
    </source>
</evidence>
<dbReference type="Proteomes" id="UP000184188">
    <property type="component" value="Unassembled WGS sequence"/>
</dbReference>
<protein>
    <recommendedName>
        <fullName evidence="4">Amidase domain-containing protein</fullName>
    </recommendedName>
</protein>
<dbReference type="Gene3D" id="3.90.1300.10">
    <property type="entry name" value="Amidase signature (AS) domain"/>
    <property type="match status" value="1"/>
</dbReference>
<dbReference type="Pfam" id="PF01425">
    <property type="entry name" value="Amidase"/>
    <property type="match status" value="1"/>
</dbReference>
<dbReference type="RefSeq" id="XP_022579783.1">
    <property type="nucleotide sequence ID" value="XM_022723390.1"/>
</dbReference>
<evidence type="ECO:0000256" key="2">
    <source>
        <dbReference type="SAM" id="MobiDB-lite"/>
    </source>
</evidence>
<reference evidence="6" key="1">
    <citation type="journal article" date="2017" name="Genome Biol.">
        <title>Comparative genomics reveals high biological diversity and specific adaptations in the industrially and medically important fungal genus Aspergillus.</title>
        <authorList>
            <person name="de Vries R.P."/>
            <person name="Riley R."/>
            <person name="Wiebenga A."/>
            <person name="Aguilar-Osorio G."/>
            <person name="Amillis S."/>
            <person name="Uchima C.A."/>
            <person name="Anderluh G."/>
            <person name="Asadollahi M."/>
            <person name="Askin M."/>
            <person name="Barry K."/>
            <person name="Battaglia E."/>
            <person name="Bayram O."/>
            <person name="Benocci T."/>
            <person name="Braus-Stromeyer S.A."/>
            <person name="Caldana C."/>
            <person name="Canovas D."/>
            <person name="Cerqueira G.C."/>
            <person name="Chen F."/>
            <person name="Chen W."/>
            <person name="Choi C."/>
            <person name="Clum A."/>
            <person name="Dos Santos R.A."/>
            <person name="Damasio A.R."/>
            <person name="Diallinas G."/>
            <person name="Emri T."/>
            <person name="Fekete E."/>
            <person name="Flipphi M."/>
            <person name="Freyberg S."/>
            <person name="Gallo A."/>
            <person name="Gournas C."/>
            <person name="Habgood R."/>
            <person name="Hainaut M."/>
            <person name="Harispe M.L."/>
            <person name="Henrissat B."/>
            <person name="Hilden K.S."/>
            <person name="Hope R."/>
            <person name="Hossain A."/>
            <person name="Karabika E."/>
            <person name="Karaffa L."/>
            <person name="Karanyi Z."/>
            <person name="Krasevec N."/>
            <person name="Kuo A."/>
            <person name="Kusch H."/>
            <person name="LaButti K."/>
            <person name="Lagendijk E.L."/>
            <person name="Lapidus A."/>
            <person name="Levasseur A."/>
            <person name="Lindquist E."/>
            <person name="Lipzen A."/>
            <person name="Logrieco A.F."/>
            <person name="MacCabe A."/>
            <person name="Maekelae M.R."/>
            <person name="Malavazi I."/>
            <person name="Melin P."/>
            <person name="Meyer V."/>
            <person name="Mielnichuk N."/>
            <person name="Miskei M."/>
            <person name="Molnar A.P."/>
            <person name="Mule G."/>
            <person name="Ngan C.Y."/>
            <person name="Orejas M."/>
            <person name="Orosz E."/>
            <person name="Ouedraogo J.P."/>
            <person name="Overkamp K.M."/>
            <person name="Park H.-S."/>
            <person name="Perrone G."/>
            <person name="Piumi F."/>
            <person name="Punt P.J."/>
            <person name="Ram A.F."/>
            <person name="Ramon A."/>
            <person name="Rauscher S."/>
            <person name="Record E."/>
            <person name="Riano-Pachon D.M."/>
            <person name="Robert V."/>
            <person name="Roehrig J."/>
            <person name="Ruller R."/>
            <person name="Salamov A."/>
            <person name="Salih N.S."/>
            <person name="Samson R.A."/>
            <person name="Sandor E."/>
            <person name="Sanguinetti M."/>
            <person name="Schuetze T."/>
            <person name="Sepcic K."/>
            <person name="Shelest E."/>
            <person name="Sherlock G."/>
            <person name="Sophianopoulou V."/>
            <person name="Squina F.M."/>
            <person name="Sun H."/>
            <person name="Susca A."/>
            <person name="Todd R.B."/>
            <person name="Tsang A."/>
            <person name="Unkles S.E."/>
            <person name="van de Wiele N."/>
            <person name="van Rossen-Uffink D."/>
            <person name="Oliveira J.V."/>
            <person name="Vesth T.C."/>
            <person name="Visser J."/>
            <person name="Yu J.-H."/>
            <person name="Zhou M."/>
            <person name="Andersen M.R."/>
            <person name="Archer D.B."/>
            <person name="Baker S.E."/>
            <person name="Benoit I."/>
            <person name="Brakhage A.A."/>
            <person name="Braus G.H."/>
            <person name="Fischer R."/>
            <person name="Frisvad J.C."/>
            <person name="Goldman G.H."/>
            <person name="Houbraken J."/>
            <person name="Oakley B."/>
            <person name="Pocsi I."/>
            <person name="Scazzocchio C."/>
            <person name="Seiboth B."/>
            <person name="vanKuyk P.A."/>
            <person name="Wortman J."/>
            <person name="Dyer P.S."/>
            <person name="Grigoriev I.V."/>
        </authorList>
    </citation>
    <scope>NUCLEOTIDE SEQUENCE [LARGE SCALE GENOMIC DNA]</scope>
    <source>
        <strain evidence="6">CBS 506.65</strain>
    </source>
</reference>
<proteinExistence type="inferred from homology"/>
<dbReference type="SUPFAM" id="SSF75304">
    <property type="entry name" value="Amidase signature (AS) enzymes"/>
    <property type="match status" value="1"/>
</dbReference>
<dbReference type="STRING" id="1073090.A0A1L9SDT3"/>
<evidence type="ECO:0000313" key="6">
    <source>
        <dbReference type="Proteomes" id="UP000184188"/>
    </source>
</evidence>
<dbReference type="InterPro" id="IPR036928">
    <property type="entry name" value="AS_sf"/>
</dbReference>
<keyword evidence="3" id="KW-1133">Transmembrane helix</keyword>
<organism evidence="5 6">
    <name type="scientific">Penicilliopsis zonata CBS 506.65</name>
    <dbReference type="NCBI Taxonomy" id="1073090"/>
    <lineage>
        <taxon>Eukaryota</taxon>
        <taxon>Fungi</taxon>
        <taxon>Dikarya</taxon>
        <taxon>Ascomycota</taxon>
        <taxon>Pezizomycotina</taxon>
        <taxon>Eurotiomycetes</taxon>
        <taxon>Eurotiomycetidae</taxon>
        <taxon>Eurotiales</taxon>
        <taxon>Aspergillaceae</taxon>
        <taxon>Penicilliopsis</taxon>
    </lineage>
</organism>
<dbReference type="VEuPathDB" id="FungiDB:ASPZODRAFT_133913"/>
<comment type="similarity">
    <text evidence="1">Belongs to the amidase family.</text>
</comment>
<feature type="region of interest" description="Disordered" evidence="2">
    <location>
        <begin position="86"/>
        <end position="110"/>
    </location>
</feature>
<dbReference type="InterPro" id="IPR020556">
    <property type="entry name" value="Amidase_CS"/>
</dbReference>
<dbReference type="GO" id="GO:0003824">
    <property type="term" value="F:catalytic activity"/>
    <property type="evidence" value="ECO:0007669"/>
    <property type="project" value="InterPro"/>
</dbReference>
<name>A0A1L9SDT3_9EURO</name>
<dbReference type="OrthoDB" id="421993at2759"/>
<dbReference type="GeneID" id="34609855"/>
<feature type="transmembrane region" description="Helical" evidence="3">
    <location>
        <begin position="34"/>
        <end position="52"/>
    </location>
</feature>
<evidence type="ECO:0000313" key="5">
    <source>
        <dbReference type="EMBL" id="OJJ45273.1"/>
    </source>
</evidence>
<dbReference type="PANTHER" id="PTHR11895">
    <property type="entry name" value="TRANSAMIDASE"/>
    <property type="match status" value="1"/>
</dbReference>
<dbReference type="PROSITE" id="PS00571">
    <property type="entry name" value="AMIDASES"/>
    <property type="match status" value="1"/>
</dbReference>
<dbReference type="InterPro" id="IPR023631">
    <property type="entry name" value="Amidase_dom"/>
</dbReference>
<keyword evidence="6" id="KW-1185">Reference proteome</keyword>
<feature type="compositionally biased region" description="Polar residues" evidence="2">
    <location>
        <begin position="96"/>
        <end position="107"/>
    </location>
</feature>
<gene>
    <name evidence="5" type="ORF">ASPZODRAFT_133913</name>
</gene>
<evidence type="ECO:0000256" key="1">
    <source>
        <dbReference type="ARBA" id="ARBA00009199"/>
    </source>
</evidence>
<keyword evidence="3" id="KW-0472">Membrane</keyword>
<accession>A0A1L9SDT3</accession>
<dbReference type="InterPro" id="IPR000120">
    <property type="entry name" value="Amidase"/>
</dbReference>
<dbReference type="EMBL" id="KV878345">
    <property type="protein sequence ID" value="OJJ45273.1"/>
    <property type="molecule type" value="Genomic_DNA"/>
</dbReference>
<evidence type="ECO:0000259" key="4">
    <source>
        <dbReference type="Pfam" id="PF01425"/>
    </source>
</evidence>
<dbReference type="AlphaFoldDB" id="A0A1L9SDT3"/>
<sequence>MSALESKRKFLLYPTAKKGPDVPYKNQRKNNPTLRGFVVVLAAMLMRWVVFLPKTVWKTSGFGMLRPIRKYIENYEPRYDPTVVPIEDPFADENTTEPVESTMTRNPSPRGPAAHYYSVADYHALYVSGELTPTAVAKAILPLIRRDTSPPGEYSIGWFDCQAEMVLAAAEASTKRYKEGRPLGLFDGVPTGVKDEYDLDGYRTCLGSFNDYTGQVAAEDGSITSWCAKKMEEAGAIILGKLSMHEFGLDTPGINLRYGTPPNPYNPRYYPGGSSSGCAYAVSAGLIPIALGSDGGGSIRIPASFCGVVGLKPTHGRLSHHPGVNHAVTCSVNGPLAGDMESLYEYYRIIGVPDPMSDFPMPPPRRLRNSSSSGRKVLGIPEAWFSRATPAVQRLCRTLLVKLTSEYGYELVPIEIPFLVEGQMAHALTMLTDAATLLPEKRKKFSPGNQILLELGSATPSTDYLLAQKLRQLLMQHLAYLWKQYPGMLIVTPTTSCAGWPIRSRSELKYGLSDGDQTLQSMEYVWLANFTGTPSVTVPAGFVGAEGSPEAGQEVDETSTGRIPVGLMATGEWCSEDLLLHWGAEAEEAGADRLARPPIWVDVVARARQEMKEQNTAP</sequence>